<proteinExistence type="predicted"/>
<evidence type="ECO:0000256" key="1">
    <source>
        <dbReference type="ARBA" id="ARBA00004123"/>
    </source>
</evidence>
<feature type="region of interest" description="Disordered" evidence="4">
    <location>
        <begin position="1"/>
        <end position="53"/>
    </location>
</feature>
<dbReference type="InterPro" id="IPR003822">
    <property type="entry name" value="PAH"/>
</dbReference>
<keyword evidence="6" id="KW-1185">Reference proteome</keyword>
<dbReference type="PROSITE" id="PS51257">
    <property type="entry name" value="PROKAR_LIPOPROTEIN"/>
    <property type="match status" value="1"/>
</dbReference>
<dbReference type="GO" id="GO:0005634">
    <property type="term" value="C:nucleus"/>
    <property type="evidence" value="ECO:0007669"/>
    <property type="project" value="UniProtKB-SubCell"/>
</dbReference>
<evidence type="ECO:0000313" key="5">
    <source>
        <dbReference type="EMBL" id="KIP06973.1"/>
    </source>
</evidence>
<dbReference type="AlphaFoldDB" id="A0A0C3PKS0"/>
<dbReference type="SUPFAM" id="SSF47762">
    <property type="entry name" value="PAH2 domain"/>
    <property type="match status" value="1"/>
</dbReference>
<name>A0A0C3PKS0_PHLG1</name>
<feature type="compositionally biased region" description="Acidic residues" evidence="4">
    <location>
        <begin position="187"/>
        <end position="200"/>
    </location>
</feature>
<dbReference type="EMBL" id="KN840506">
    <property type="protein sequence ID" value="KIP06973.1"/>
    <property type="molecule type" value="Genomic_DNA"/>
</dbReference>
<dbReference type="HOGENOM" id="CLU_1261947_0_0_1"/>
<dbReference type="InterPro" id="IPR036600">
    <property type="entry name" value="PAH_sf"/>
</dbReference>
<evidence type="ECO:0000256" key="3">
    <source>
        <dbReference type="PROSITE-ProRule" id="PRU00810"/>
    </source>
</evidence>
<comment type="subcellular location">
    <subcellularLocation>
        <location evidence="1 3">Nucleus</location>
    </subcellularLocation>
</comment>
<dbReference type="Gene3D" id="1.20.1160.11">
    <property type="entry name" value="Paired amphipathic helix"/>
    <property type="match status" value="1"/>
</dbReference>
<reference evidence="5 6" key="1">
    <citation type="journal article" date="2014" name="PLoS Genet.">
        <title>Analysis of the Phlebiopsis gigantea genome, transcriptome and secretome provides insight into its pioneer colonization strategies of wood.</title>
        <authorList>
            <person name="Hori C."/>
            <person name="Ishida T."/>
            <person name="Igarashi K."/>
            <person name="Samejima M."/>
            <person name="Suzuki H."/>
            <person name="Master E."/>
            <person name="Ferreira P."/>
            <person name="Ruiz-Duenas F.J."/>
            <person name="Held B."/>
            <person name="Canessa P."/>
            <person name="Larrondo L.F."/>
            <person name="Schmoll M."/>
            <person name="Druzhinina I.S."/>
            <person name="Kubicek C.P."/>
            <person name="Gaskell J.A."/>
            <person name="Kersten P."/>
            <person name="St John F."/>
            <person name="Glasner J."/>
            <person name="Sabat G."/>
            <person name="Splinter BonDurant S."/>
            <person name="Syed K."/>
            <person name="Yadav J."/>
            <person name="Mgbeahuruike A.C."/>
            <person name="Kovalchuk A."/>
            <person name="Asiegbu F.O."/>
            <person name="Lackner G."/>
            <person name="Hoffmeister D."/>
            <person name="Rencoret J."/>
            <person name="Gutierrez A."/>
            <person name="Sun H."/>
            <person name="Lindquist E."/>
            <person name="Barry K."/>
            <person name="Riley R."/>
            <person name="Grigoriev I.V."/>
            <person name="Henrissat B."/>
            <person name="Kues U."/>
            <person name="Berka R.M."/>
            <person name="Martinez A.T."/>
            <person name="Covert S.F."/>
            <person name="Blanchette R.A."/>
            <person name="Cullen D."/>
        </authorList>
    </citation>
    <scope>NUCLEOTIDE SEQUENCE [LARGE SCALE GENOMIC DNA]</scope>
    <source>
        <strain evidence="5 6">11061_1 CR5-6</strain>
    </source>
</reference>
<feature type="region of interest" description="Disordered" evidence="4">
    <location>
        <begin position="183"/>
        <end position="203"/>
    </location>
</feature>
<evidence type="ECO:0000256" key="2">
    <source>
        <dbReference type="ARBA" id="ARBA00023242"/>
    </source>
</evidence>
<organism evidence="5 6">
    <name type="scientific">Phlebiopsis gigantea (strain 11061_1 CR5-6)</name>
    <name type="common">White-rot fungus</name>
    <name type="synonym">Peniophora gigantea</name>
    <dbReference type="NCBI Taxonomy" id="745531"/>
    <lineage>
        <taxon>Eukaryota</taxon>
        <taxon>Fungi</taxon>
        <taxon>Dikarya</taxon>
        <taxon>Basidiomycota</taxon>
        <taxon>Agaricomycotina</taxon>
        <taxon>Agaricomycetes</taxon>
        <taxon>Polyporales</taxon>
        <taxon>Phanerochaetaceae</taxon>
        <taxon>Phlebiopsis</taxon>
    </lineage>
</organism>
<dbReference type="PROSITE" id="PS51477">
    <property type="entry name" value="PAH"/>
    <property type="match status" value="1"/>
</dbReference>
<dbReference type="GO" id="GO:0006355">
    <property type="term" value="P:regulation of DNA-templated transcription"/>
    <property type="evidence" value="ECO:0007669"/>
    <property type="project" value="InterPro"/>
</dbReference>
<evidence type="ECO:0000256" key="4">
    <source>
        <dbReference type="SAM" id="MobiDB-lite"/>
    </source>
</evidence>
<evidence type="ECO:0000313" key="6">
    <source>
        <dbReference type="Proteomes" id="UP000053257"/>
    </source>
</evidence>
<keyword evidence="2 3" id="KW-0539">Nucleus</keyword>
<sequence>MHTFKFVRQGNSDPGAASGATQSCDENAYKHRSGATPPHSCHSLAHSPDPVSQQSHIHYMEPDQLLKEVEALRNAGMLPKIDPEGFVASMEYIHSVQTALGGGTEAYREWLDIMDGIRLEQLATDEALDRLVDVLCDHPELLTGMNRFTRALGFRYEVADREDGCTVVSIVSPNGTKEIILGHESSGGEDEGEDAMDVEDSGSVGVNGPCCPNCGGLRG</sequence>
<gene>
    <name evidence="5" type="ORF">PHLGIDRAFT_118498</name>
</gene>
<protein>
    <submittedName>
        <fullName evidence="5">Uncharacterized protein</fullName>
    </submittedName>
</protein>
<accession>A0A0C3PKS0</accession>
<dbReference type="Proteomes" id="UP000053257">
    <property type="component" value="Unassembled WGS sequence"/>
</dbReference>